<reference evidence="2 3" key="2">
    <citation type="submission" date="2016-08" db="EMBL/GenBank/DDBJ databases">
        <title>Pervasive Adenine N6-methylation of Active Genes in Fungi.</title>
        <authorList>
            <consortium name="DOE Joint Genome Institute"/>
            <person name="Mondo S.J."/>
            <person name="Dannebaum R.O."/>
            <person name="Kuo R.C."/>
            <person name="Labutti K."/>
            <person name="Haridas S."/>
            <person name="Kuo A."/>
            <person name="Salamov A."/>
            <person name="Ahrendt S.R."/>
            <person name="Lipzen A."/>
            <person name="Sullivan W."/>
            <person name="Andreopoulos W.B."/>
            <person name="Clum A."/>
            <person name="Lindquist E."/>
            <person name="Daum C."/>
            <person name="Ramamoorthy G.K."/>
            <person name="Gryganskyi A."/>
            <person name="Culley D."/>
            <person name="Magnuson J.K."/>
            <person name="James T.Y."/>
            <person name="O'Malley M.A."/>
            <person name="Stajich J.E."/>
            <person name="Spatafora J.W."/>
            <person name="Visel A."/>
            <person name="Grigoriev I.V."/>
        </authorList>
    </citation>
    <scope>NUCLEOTIDE SEQUENCE [LARGE SCALE GENOMIC DNA]</scope>
    <source>
        <strain evidence="3">finn</strain>
    </source>
</reference>
<dbReference type="AlphaFoldDB" id="A0A1Y1VGH0"/>
<name>A0A1Y1VGH0_9FUNG</name>
<protein>
    <recommendedName>
        <fullName evidence="1">Talin N-terminal F0 domain-containing protein</fullName>
    </recommendedName>
</protein>
<dbReference type="Gene3D" id="3.10.20.90">
    <property type="entry name" value="Phosphatidylinositol 3-kinase Catalytic Subunit, Chain A, domain 1"/>
    <property type="match status" value="1"/>
</dbReference>
<dbReference type="InterPro" id="IPR032425">
    <property type="entry name" value="FERM_f0"/>
</dbReference>
<proteinExistence type="predicted"/>
<comment type="caution">
    <text evidence="2">The sequence shown here is derived from an EMBL/GenBank/DDBJ whole genome shotgun (WGS) entry which is preliminary data.</text>
</comment>
<dbReference type="Pfam" id="PF16511">
    <property type="entry name" value="FERM_f0"/>
    <property type="match status" value="1"/>
</dbReference>
<keyword evidence="3" id="KW-1185">Reference proteome</keyword>
<dbReference type="Proteomes" id="UP000193719">
    <property type="component" value="Unassembled WGS sequence"/>
</dbReference>
<accession>A0A1Y1VGH0</accession>
<dbReference type="OrthoDB" id="5401212at2759"/>
<evidence type="ECO:0000259" key="1">
    <source>
        <dbReference type="Pfam" id="PF16511"/>
    </source>
</evidence>
<evidence type="ECO:0000313" key="2">
    <source>
        <dbReference type="EMBL" id="ORX55508.1"/>
    </source>
</evidence>
<dbReference type="EMBL" id="MCFH01000009">
    <property type="protein sequence ID" value="ORX55508.1"/>
    <property type="molecule type" value="Genomic_DNA"/>
</dbReference>
<organism evidence="2 3">
    <name type="scientific">Piromyces finnis</name>
    <dbReference type="NCBI Taxonomy" id="1754191"/>
    <lineage>
        <taxon>Eukaryota</taxon>
        <taxon>Fungi</taxon>
        <taxon>Fungi incertae sedis</taxon>
        <taxon>Chytridiomycota</taxon>
        <taxon>Chytridiomycota incertae sedis</taxon>
        <taxon>Neocallimastigomycetes</taxon>
        <taxon>Neocallimastigales</taxon>
        <taxon>Neocallimastigaceae</taxon>
        <taxon>Piromyces</taxon>
    </lineage>
</organism>
<evidence type="ECO:0000313" key="3">
    <source>
        <dbReference type="Proteomes" id="UP000193719"/>
    </source>
</evidence>
<reference evidence="2 3" key="1">
    <citation type="submission" date="2016-08" db="EMBL/GenBank/DDBJ databases">
        <title>Genomes of anaerobic fungi encode conserved fungal cellulosomes for biomass hydrolysis.</title>
        <authorList>
            <consortium name="DOE Joint Genome Institute"/>
            <person name="Haitjema C.H."/>
            <person name="Gilmore S.P."/>
            <person name="Henske J.K."/>
            <person name="Solomon K.V."/>
            <person name="De Groot R."/>
            <person name="Kuo A."/>
            <person name="Mondo S.J."/>
            <person name="Salamov A.A."/>
            <person name="Labutti K."/>
            <person name="Zhao Z."/>
            <person name="Chiniquy J."/>
            <person name="Barry K."/>
            <person name="Brewer H.M."/>
            <person name="Purvine S.O."/>
            <person name="Wright A.T."/>
            <person name="Boxma B."/>
            <person name="Van Alen T."/>
            <person name="Hackstein J.H."/>
            <person name="Baker S.E."/>
            <person name="Grigoriev I.V."/>
            <person name="O'Malley M.A."/>
        </authorList>
    </citation>
    <scope>NUCLEOTIDE SEQUENCE [LARGE SCALE GENOMIC DNA]</scope>
    <source>
        <strain evidence="3">finn</strain>
    </source>
</reference>
<gene>
    <name evidence="2" type="ORF">BCR36DRAFT_368245</name>
</gene>
<dbReference type="STRING" id="1754191.A0A1Y1VGH0"/>
<feature type="domain" description="Talin N-terminal F0" evidence="1">
    <location>
        <begin position="4"/>
        <end position="80"/>
    </location>
</feature>
<sequence>MVYLILKVTIPDLNFVKTLKVNNKERIYRIKEDIIKKCGKNENLLNYGFLLKDDHQSSIFLSESKILEDYNIDEKSKLEFVMRKRLNIEYTDTSSNTLSSKHQKKFIEEIQKKLYDKLAERLSKNFDPNFCTETGGFFLY</sequence>